<dbReference type="EMBL" id="BARS01017005">
    <property type="protein sequence ID" value="GAF93166.1"/>
    <property type="molecule type" value="Genomic_DNA"/>
</dbReference>
<feature type="non-terminal residue" evidence="1">
    <location>
        <position position="1"/>
    </location>
</feature>
<reference evidence="1" key="1">
    <citation type="journal article" date="2014" name="Front. Microbiol.">
        <title>High frequency of phylogenetically diverse reductive dehalogenase-homologous genes in deep subseafloor sedimentary metagenomes.</title>
        <authorList>
            <person name="Kawai M."/>
            <person name="Futagami T."/>
            <person name="Toyoda A."/>
            <person name="Takaki Y."/>
            <person name="Nishi S."/>
            <person name="Hori S."/>
            <person name="Arai W."/>
            <person name="Tsubouchi T."/>
            <person name="Morono Y."/>
            <person name="Uchiyama I."/>
            <person name="Ito T."/>
            <person name="Fujiyama A."/>
            <person name="Inagaki F."/>
            <person name="Takami H."/>
        </authorList>
    </citation>
    <scope>NUCLEOTIDE SEQUENCE</scope>
    <source>
        <strain evidence="1">Expedition CK06-06</strain>
    </source>
</reference>
<accession>X0U1B8</accession>
<name>X0U1B8_9ZZZZ</name>
<gene>
    <name evidence="1" type="ORF">S01H1_27877</name>
</gene>
<evidence type="ECO:0000313" key="1">
    <source>
        <dbReference type="EMBL" id="GAF93166.1"/>
    </source>
</evidence>
<comment type="caution">
    <text evidence="1">The sequence shown here is derived from an EMBL/GenBank/DDBJ whole genome shotgun (WGS) entry which is preliminary data.</text>
</comment>
<proteinExistence type="predicted"/>
<organism evidence="1">
    <name type="scientific">marine sediment metagenome</name>
    <dbReference type="NCBI Taxonomy" id="412755"/>
    <lineage>
        <taxon>unclassified sequences</taxon>
        <taxon>metagenomes</taxon>
        <taxon>ecological metagenomes</taxon>
    </lineage>
</organism>
<evidence type="ECO:0008006" key="2">
    <source>
        <dbReference type="Google" id="ProtNLM"/>
    </source>
</evidence>
<sequence>ADNFKFIIAEFDNVHTFKDKRGNDMAFLDLIDINGSTMQALIFSSDFDAKKINQNDLYLVQGRIDNRFILTYYKSIDQFNIKK</sequence>
<dbReference type="AlphaFoldDB" id="X0U1B8"/>
<protein>
    <recommendedName>
        <fullName evidence="2">OB domain-containing protein</fullName>
    </recommendedName>
</protein>